<evidence type="ECO:0000313" key="6">
    <source>
        <dbReference type="EMBL" id="KAI5446346.1"/>
    </source>
</evidence>
<evidence type="ECO:0000256" key="5">
    <source>
        <dbReference type="SAM" id="Phobius"/>
    </source>
</evidence>
<sequence length="651" mass="73939">MMVQNKFVLHLPNPGKVRIDVPSNWIYQAGVPSLDSTSEDEGEPDNSNHHVGTTTEKDIVPSPIRPTQYKVGALNTYQNWWGSRVVPVPLNFSIICKSLLLGAIGCGSQILGCFCLTFYKGKSILNSSSLHQSNEFLKSVDSSWAIAGIMLIMDYFLVSLWYILQVHMKEFPVELSLILLYSISATIISTFVALLSVPNASAWKIGLNLSLISIVSSASCTANRTKGLSIAFETALYCKQAVVRRPLIYKLSTQTEKSCEINRKALNSQMLKSLTFKPIFLNLTTTKLFPFSKFNSRYSSTTSQQNQFTVSYLVTNFGFSSETATKASKRFHFDTSEKPDSVIAIFRNYGFSDSQINNLVRQAPNILKCDPHKRVLPKFQFLLSKGASDSEIVEIVSRSPRILYSSLENSIIPTFELVRRFLPSNEKVIERILQCKFFFGHYPVIKNVKLLLDDGVTDSNIRHLLLKRPSILLSYDMRSALDMVKEMGFNDPSNVNFCIALLAKRAMSKSRWDAKVVVFKRWGWSDEMVLQAFRKRPLCMLSSPEKINKVMRFWVNELGWNSSALVKRPDIFSYSLENRIIPRACVVSYLISKGLIENNVEVSTPFAVNEKVFLEKYVQSFKEERHDLLKLYQEKMDHKKIKENDDASGSY</sequence>
<evidence type="ECO:0000256" key="1">
    <source>
        <dbReference type="ARBA" id="ARBA00007692"/>
    </source>
</evidence>
<comment type="caution">
    <text evidence="6">The sequence shown here is derived from an EMBL/GenBank/DDBJ whole genome shotgun (WGS) entry which is preliminary data.</text>
</comment>
<dbReference type="Proteomes" id="UP001058974">
    <property type="component" value="Chromosome 1"/>
</dbReference>
<keyword evidence="3" id="KW-0809">Transit peptide</keyword>
<keyword evidence="7" id="KW-1185">Reference proteome</keyword>
<dbReference type="FunFam" id="1.25.70.10:FF:000001">
    <property type="entry name" value="Mitochondrial transcription termination factor-like"/>
    <property type="match status" value="1"/>
</dbReference>
<dbReference type="Pfam" id="PF02536">
    <property type="entry name" value="mTERF"/>
    <property type="match status" value="2"/>
</dbReference>
<evidence type="ECO:0000256" key="4">
    <source>
        <dbReference type="SAM" id="MobiDB-lite"/>
    </source>
</evidence>
<comment type="similarity">
    <text evidence="1">Belongs to the mTERF family.</text>
</comment>
<proteinExistence type="inferred from homology"/>
<keyword evidence="5" id="KW-1133">Transmembrane helix</keyword>
<reference evidence="6 7" key="1">
    <citation type="journal article" date="2022" name="Nat. Genet.">
        <title>Improved pea reference genome and pan-genome highlight genomic features and evolutionary characteristics.</title>
        <authorList>
            <person name="Yang T."/>
            <person name="Liu R."/>
            <person name="Luo Y."/>
            <person name="Hu S."/>
            <person name="Wang D."/>
            <person name="Wang C."/>
            <person name="Pandey M.K."/>
            <person name="Ge S."/>
            <person name="Xu Q."/>
            <person name="Li N."/>
            <person name="Li G."/>
            <person name="Huang Y."/>
            <person name="Saxena R.K."/>
            <person name="Ji Y."/>
            <person name="Li M."/>
            <person name="Yan X."/>
            <person name="He Y."/>
            <person name="Liu Y."/>
            <person name="Wang X."/>
            <person name="Xiang C."/>
            <person name="Varshney R.K."/>
            <person name="Ding H."/>
            <person name="Gao S."/>
            <person name="Zong X."/>
        </authorList>
    </citation>
    <scope>NUCLEOTIDE SEQUENCE [LARGE SCALE GENOMIC DNA]</scope>
    <source>
        <strain evidence="6 7">cv. Zhongwan 6</strain>
    </source>
</reference>
<protein>
    <submittedName>
        <fullName evidence="6">Uncharacterized protein</fullName>
    </submittedName>
</protein>
<dbReference type="GO" id="GO:0006353">
    <property type="term" value="P:DNA-templated transcription termination"/>
    <property type="evidence" value="ECO:0007669"/>
    <property type="project" value="UniProtKB-KW"/>
</dbReference>
<name>A0A9D5BMP3_PEA</name>
<feature type="transmembrane region" description="Helical" evidence="5">
    <location>
        <begin position="176"/>
        <end position="197"/>
    </location>
</feature>
<dbReference type="SMART" id="SM00733">
    <property type="entry name" value="Mterf"/>
    <property type="match status" value="5"/>
</dbReference>
<keyword evidence="5" id="KW-0812">Transmembrane</keyword>
<dbReference type="AlphaFoldDB" id="A0A9D5BMP3"/>
<keyword evidence="2" id="KW-0804">Transcription</keyword>
<dbReference type="PANTHER" id="PTHR13068:SF172">
    <property type="entry name" value="TRANSCRIPTION TERMINATION FACTOR FAMILY PROTEIN"/>
    <property type="match status" value="1"/>
</dbReference>
<gene>
    <name evidence="6" type="ORF">KIW84_014258</name>
</gene>
<dbReference type="EMBL" id="JAMSHJ010000001">
    <property type="protein sequence ID" value="KAI5446346.1"/>
    <property type="molecule type" value="Genomic_DNA"/>
</dbReference>
<evidence type="ECO:0000313" key="7">
    <source>
        <dbReference type="Proteomes" id="UP001058974"/>
    </source>
</evidence>
<feature type="transmembrane region" description="Helical" evidence="5">
    <location>
        <begin position="99"/>
        <end position="119"/>
    </location>
</feature>
<evidence type="ECO:0000256" key="3">
    <source>
        <dbReference type="ARBA" id="ARBA00022946"/>
    </source>
</evidence>
<dbReference type="PANTHER" id="PTHR13068">
    <property type="entry name" value="CGI-12 PROTEIN-RELATED"/>
    <property type="match status" value="1"/>
</dbReference>
<dbReference type="GO" id="GO:0003676">
    <property type="term" value="F:nucleic acid binding"/>
    <property type="evidence" value="ECO:0007669"/>
    <property type="project" value="InterPro"/>
</dbReference>
<dbReference type="InterPro" id="IPR003690">
    <property type="entry name" value="MTERF"/>
</dbReference>
<dbReference type="Gramene" id="Psat01G0425800-T1">
    <property type="protein sequence ID" value="KAI5446346.1"/>
    <property type="gene ID" value="KIW84_014258"/>
</dbReference>
<feature type="transmembrane region" description="Helical" evidence="5">
    <location>
        <begin position="144"/>
        <end position="164"/>
    </location>
</feature>
<dbReference type="InterPro" id="IPR038538">
    <property type="entry name" value="MTERF_sf"/>
</dbReference>
<keyword evidence="5" id="KW-0472">Membrane</keyword>
<organism evidence="6 7">
    <name type="scientific">Pisum sativum</name>
    <name type="common">Garden pea</name>
    <name type="synonym">Lathyrus oleraceus</name>
    <dbReference type="NCBI Taxonomy" id="3888"/>
    <lineage>
        <taxon>Eukaryota</taxon>
        <taxon>Viridiplantae</taxon>
        <taxon>Streptophyta</taxon>
        <taxon>Embryophyta</taxon>
        <taxon>Tracheophyta</taxon>
        <taxon>Spermatophyta</taxon>
        <taxon>Magnoliopsida</taxon>
        <taxon>eudicotyledons</taxon>
        <taxon>Gunneridae</taxon>
        <taxon>Pentapetalae</taxon>
        <taxon>rosids</taxon>
        <taxon>fabids</taxon>
        <taxon>Fabales</taxon>
        <taxon>Fabaceae</taxon>
        <taxon>Papilionoideae</taxon>
        <taxon>50 kb inversion clade</taxon>
        <taxon>NPAAA clade</taxon>
        <taxon>Hologalegina</taxon>
        <taxon>IRL clade</taxon>
        <taxon>Fabeae</taxon>
        <taxon>Lathyrus</taxon>
    </lineage>
</organism>
<feature type="region of interest" description="Disordered" evidence="4">
    <location>
        <begin position="34"/>
        <end position="59"/>
    </location>
</feature>
<dbReference type="Gene3D" id="1.25.70.10">
    <property type="entry name" value="Transcription termination factor 3, mitochondrial"/>
    <property type="match status" value="1"/>
</dbReference>
<keyword evidence="2" id="KW-0806">Transcription termination</keyword>
<keyword evidence="2" id="KW-0805">Transcription regulation</keyword>
<evidence type="ECO:0000256" key="2">
    <source>
        <dbReference type="ARBA" id="ARBA00022472"/>
    </source>
</evidence>
<accession>A0A9D5BMP3</accession>